<dbReference type="InterPro" id="IPR011335">
    <property type="entry name" value="Restrct_endonuc-II-like"/>
</dbReference>
<protein>
    <submittedName>
        <fullName evidence="2">Uncharacterized protein</fullName>
    </submittedName>
</protein>
<name>A0A0F3GZA4_9BACT</name>
<feature type="region of interest" description="Disordered" evidence="1">
    <location>
        <begin position="1"/>
        <end position="47"/>
    </location>
</feature>
<gene>
    <name evidence="2" type="ORF">MBAV_000559</name>
</gene>
<sequence length="184" mass="22321">MAKMIERQMERDRRYEEEARQEKAEKAERDRRDEERARRDEERARRFEEHIRQEKEAMEAFRQEMRTMEARFEEWLKNDKEEREKQVRIDKEESEKARKAFERQVNKAIGESSNKFGTLVENLIAPGAKPLIRQYFKCDPDDFRVRAMKRNGSQSCEIDVLLICEDKAFIIEVKSKPDERDVMK</sequence>
<keyword evidence="3" id="KW-1185">Reference proteome</keyword>
<organism evidence="2 3">
    <name type="scientific">Candidatus Magnetobacterium bavaricum</name>
    <dbReference type="NCBI Taxonomy" id="29290"/>
    <lineage>
        <taxon>Bacteria</taxon>
        <taxon>Pseudomonadati</taxon>
        <taxon>Nitrospirota</taxon>
        <taxon>Thermodesulfovibrionia</taxon>
        <taxon>Thermodesulfovibrionales</taxon>
        <taxon>Candidatus Magnetobacteriaceae</taxon>
        <taxon>Candidatus Magnetobacterium</taxon>
    </lineage>
</organism>
<comment type="caution">
    <text evidence="2">The sequence shown here is derived from an EMBL/GenBank/DDBJ whole genome shotgun (WGS) entry which is preliminary data.</text>
</comment>
<dbReference type="PANTHER" id="PTHR38753">
    <property type="entry name" value="SLR1441 PROTEIN"/>
    <property type="match status" value="1"/>
</dbReference>
<proteinExistence type="predicted"/>
<evidence type="ECO:0000313" key="3">
    <source>
        <dbReference type="Proteomes" id="UP000033423"/>
    </source>
</evidence>
<evidence type="ECO:0000313" key="2">
    <source>
        <dbReference type="EMBL" id="KJU87241.1"/>
    </source>
</evidence>
<evidence type="ECO:0000256" key="1">
    <source>
        <dbReference type="SAM" id="MobiDB-lite"/>
    </source>
</evidence>
<dbReference type="AlphaFoldDB" id="A0A0F3GZA4"/>
<dbReference type="EMBL" id="LACI01000255">
    <property type="protein sequence ID" value="KJU87241.1"/>
    <property type="molecule type" value="Genomic_DNA"/>
</dbReference>
<feature type="non-terminal residue" evidence="2">
    <location>
        <position position="184"/>
    </location>
</feature>
<accession>A0A0F3GZA4</accession>
<reference evidence="2 3" key="1">
    <citation type="submission" date="2015-02" db="EMBL/GenBank/DDBJ databases">
        <title>Single-cell genomics of uncultivated deep-branching MTB reveals a conserved set of magnetosome genes.</title>
        <authorList>
            <person name="Kolinko S."/>
            <person name="Richter M."/>
            <person name="Glockner F.O."/>
            <person name="Brachmann A."/>
            <person name="Schuler D."/>
        </authorList>
    </citation>
    <scope>NUCLEOTIDE SEQUENCE [LARGE SCALE GENOMIC DNA]</scope>
    <source>
        <strain evidence="2">TM-1</strain>
    </source>
</reference>
<dbReference type="PANTHER" id="PTHR38753:SF1">
    <property type="entry name" value="SLR1441 PROTEIN"/>
    <property type="match status" value="1"/>
</dbReference>
<dbReference type="SUPFAM" id="SSF52980">
    <property type="entry name" value="Restriction endonuclease-like"/>
    <property type="match status" value="1"/>
</dbReference>
<dbReference type="Proteomes" id="UP000033423">
    <property type="component" value="Unassembled WGS sequence"/>
</dbReference>